<proteinExistence type="predicted"/>
<dbReference type="RefSeq" id="WP_102768788.1">
    <property type="nucleotide sequence ID" value="NZ_POSP01000003.1"/>
</dbReference>
<organism evidence="2 3">
    <name type="scientific">Kinneretia aquatilis</name>
    <dbReference type="NCBI Taxonomy" id="2070761"/>
    <lineage>
        <taxon>Bacteria</taxon>
        <taxon>Pseudomonadati</taxon>
        <taxon>Pseudomonadota</taxon>
        <taxon>Betaproteobacteria</taxon>
        <taxon>Burkholderiales</taxon>
        <taxon>Sphaerotilaceae</taxon>
        <taxon>Roseateles</taxon>
    </lineage>
</organism>
<comment type="caution">
    <text evidence="2">The sequence shown here is derived from an EMBL/GenBank/DDBJ whole genome shotgun (WGS) entry which is preliminary data.</text>
</comment>
<dbReference type="AlphaFoldDB" id="A0A2N8KZJ4"/>
<evidence type="ECO:0000256" key="1">
    <source>
        <dbReference type="SAM" id="MobiDB-lite"/>
    </source>
</evidence>
<sequence>MADLSTLLILLALLLALVGALRLDLLRLAVKNLLQTLMPEAKPLRDDPGLKVSAPAEPPRHAQMAGHKPAFHRSGRRH</sequence>
<accession>A0A2N8KZJ4</accession>
<feature type="region of interest" description="Disordered" evidence="1">
    <location>
        <begin position="43"/>
        <end position="78"/>
    </location>
</feature>
<name>A0A2N8KZJ4_9BURK</name>
<dbReference type="EMBL" id="POSP01000003">
    <property type="protein sequence ID" value="PND38871.1"/>
    <property type="molecule type" value="Genomic_DNA"/>
</dbReference>
<keyword evidence="3" id="KW-1185">Reference proteome</keyword>
<protein>
    <submittedName>
        <fullName evidence="2">Uncharacterized protein</fullName>
    </submittedName>
</protein>
<reference evidence="2 3" key="1">
    <citation type="submission" date="2018-01" db="EMBL/GenBank/DDBJ databases">
        <title>Draft genome sequence of Paucibacter aquatile CR182 isolated from freshwater of the Nakdong River.</title>
        <authorList>
            <person name="Choi A."/>
            <person name="Chung E.J."/>
        </authorList>
    </citation>
    <scope>NUCLEOTIDE SEQUENCE [LARGE SCALE GENOMIC DNA]</scope>
    <source>
        <strain evidence="2 3">CR182</strain>
    </source>
</reference>
<dbReference type="Proteomes" id="UP000235916">
    <property type="component" value="Unassembled WGS sequence"/>
</dbReference>
<evidence type="ECO:0000313" key="2">
    <source>
        <dbReference type="EMBL" id="PND38871.1"/>
    </source>
</evidence>
<feature type="compositionally biased region" description="Basic residues" evidence="1">
    <location>
        <begin position="69"/>
        <end position="78"/>
    </location>
</feature>
<evidence type="ECO:0000313" key="3">
    <source>
        <dbReference type="Proteomes" id="UP000235916"/>
    </source>
</evidence>
<gene>
    <name evidence="2" type="ORF">C1O66_15955</name>
</gene>